<keyword evidence="1" id="KW-0347">Helicase</keyword>
<keyword evidence="1" id="KW-0234">DNA repair</keyword>
<sequence>YRRSYNRDAKDNYGSELDDPKTVVVARKQRAVVRWRLKHMVKDAQEYALQQLTLYVPFRRFEDLFTENRGTKQDALYECMIRQKIDPEKFPFGESGCLGIHFLDAAEAKGFDPNKLYDLGVELMNQGFIESDIFNEWSTHLDFSAWKDLTGERGQVEEVVNSDDRVDFEVTEEQLKQAVDQLGKNDQYKIYEQVRTWAQDQQRYSKQAPKIFVTGGAGVGKTYTLSVLVKMLNFSRVPFQVLGTTGVAAKVANGTTIHHFFKLRKNNSAALDPSSIEADVIRNVEVIIIDEVSMLSYDVFQKIEKMLRQFSNPKIQESYAKLFGGRAILMFGDPAQLPTVQAVGIWSTNLFCDVFKVFNLKRIVRQQDQEFQVVLNKIRLGNVDSQVEKFLTDRETKIESENLEEEILE</sequence>
<dbReference type="GO" id="GO:0005524">
    <property type="term" value="F:ATP binding"/>
    <property type="evidence" value="ECO:0007669"/>
    <property type="project" value="UniProtKB-KW"/>
</dbReference>
<dbReference type="InterPro" id="IPR027417">
    <property type="entry name" value="P-loop_NTPase"/>
</dbReference>
<accession>A0A443RXN0</accession>
<evidence type="ECO:0000259" key="2">
    <source>
        <dbReference type="Pfam" id="PF05970"/>
    </source>
</evidence>
<dbReference type="GO" id="GO:0043139">
    <property type="term" value="F:5'-3' DNA helicase activity"/>
    <property type="evidence" value="ECO:0007669"/>
    <property type="project" value="UniProtKB-EC"/>
</dbReference>
<comment type="caution">
    <text evidence="3">The sequence shown here is derived from an EMBL/GenBank/DDBJ whole genome shotgun (WGS) entry which is preliminary data.</text>
</comment>
<gene>
    <name evidence="3" type="ORF">B4U80_12188</name>
</gene>
<keyword evidence="1" id="KW-0067">ATP-binding</keyword>
<dbReference type="EC" id="5.6.2.3" evidence="1"/>
<dbReference type="Pfam" id="PF05970">
    <property type="entry name" value="PIF1"/>
    <property type="match status" value="1"/>
</dbReference>
<dbReference type="STRING" id="299467.A0A443RXN0"/>
<protein>
    <recommendedName>
        <fullName evidence="1">ATP-dependent DNA helicase</fullName>
        <ecNumber evidence="1">5.6.2.3</ecNumber>
    </recommendedName>
</protein>
<organism evidence="3 4">
    <name type="scientific">Leptotrombidium deliense</name>
    <dbReference type="NCBI Taxonomy" id="299467"/>
    <lineage>
        <taxon>Eukaryota</taxon>
        <taxon>Metazoa</taxon>
        <taxon>Ecdysozoa</taxon>
        <taxon>Arthropoda</taxon>
        <taxon>Chelicerata</taxon>
        <taxon>Arachnida</taxon>
        <taxon>Acari</taxon>
        <taxon>Acariformes</taxon>
        <taxon>Trombidiformes</taxon>
        <taxon>Prostigmata</taxon>
        <taxon>Anystina</taxon>
        <taxon>Parasitengona</taxon>
        <taxon>Trombiculoidea</taxon>
        <taxon>Trombiculidae</taxon>
        <taxon>Leptotrombidium</taxon>
    </lineage>
</organism>
<dbReference type="GO" id="GO:0000723">
    <property type="term" value="P:telomere maintenance"/>
    <property type="evidence" value="ECO:0007669"/>
    <property type="project" value="InterPro"/>
</dbReference>
<keyword evidence="4" id="KW-1185">Reference proteome</keyword>
<name>A0A443RXN0_9ACAR</name>
<feature type="non-terminal residue" evidence="3">
    <location>
        <position position="409"/>
    </location>
</feature>
<reference evidence="3 4" key="1">
    <citation type="journal article" date="2018" name="Gigascience">
        <title>Genomes of trombidid mites reveal novel predicted allergens and laterally-transferred genes associated with secondary metabolism.</title>
        <authorList>
            <person name="Dong X."/>
            <person name="Chaisiri K."/>
            <person name="Xia D."/>
            <person name="Armstrong S.D."/>
            <person name="Fang Y."/>
            <person name="Donnelly M.J."/>
            <person name="Kadowaki T."/>
            <person name="McGarry J.W."/>
            <person name="Darby A.C."/>
            <person name="Makepeace B.L."/>
        </authorList>
    </citation>
    <scope>NUCLEOTIDE SEQUENCE [LARGE SCALE GENOMIC DNA]</scope>
    <source>
        <strain evidence="3">UoL-UT</strain>
    </source>
</reference>
<evidence type="ECO:0000313" key="4">
    <source>
        <dbReference type="Proteomes" id="UP000288716"/>
    </source>
</evidence>
<evidence type="ECO:0000256" key="1">
    <source>
        <dbReference type="RuleBase" id="RU363044"/>
    </source>
</evidence>
<dbReference type="Gene3D" id="3.40.50.300">
    <property type="entry name" value="P-loop containing nucleotide triphosphate hydrolases"/>
    <property type="match status" value="1"/>
</dbReference>
<dbReference type="SUPFAM" id="SSF52540">
    <property type="entry name" value="P-loop containing nucleoside triphosphate hydrolases"/>
    <property type="match status" value="1"/>
</dbReference>
<dbReference type="EMBL" id="NCKV01021469">
    <property type="protein sequence ID" value="RWS19935.1"/>
    <property type="molecule type" value="Genomic_DNA"/>
</dbReference>
<dbReference type="InterPro" id="IPR010285">
    <property type="entry name" value="DNA_helicase_pif1-like_DEAD"/>
</dbReference>
<feature type="domain" description="DNA helicase Pif1-like DEAD-box helicase" evidence="2">
    <location>
        <begin position="185"/>
        <end position="387"/>
    </location>
</feature>
<dbReference type="PANTHER" id="PTHR47642">
    <property type="entry name" value="ATP-DEPENDENT DNA HELICASE"/>
    <property type="match status" value="1"/>
</dbReference>
<dbReference type="InterPro" id="IPR051055">
    <property type="entry name" value="PIF1_helicase"/>
</dbReference>
<dbReference type="GO" id="GO:0006310">
    <property type="term" value="P:DNA recombination"/>
    <property type="evidence" value="ECO:0007669"/>
    <property type="project" value="UniProtKB-KW"/>
</dbReference>
<keyword evidence="1" id="KW-0227">DNA damage</keyword>
<evidence type="ECO:0000313" key="3">
    <source>
        <dbReference type="EMBL" id="RWS19935.1"/>
    </source>
</evidence>
<dbReference type="AlphaFoldDB" id="A0A443RXN0"/>
<comment type="catalytic activity">
    <reaction evidence="1">
        <text>ATP + H2O = ADP + phosphate + H(+)</text>
        <dbReference type="Rhea" id="RHEA:13065"/>
        <dbReference type="ChEBI" id="CHEBI:15377"/>
        <dbReference type="ChEBI" id="CHEBI:15378"/>
        <dbReference type="ChEBI" id="CHEBI:30616"/>
        <dbReference type="ChEBI" id="CHEBI:43474"/>
        <dbReference type="ChEBI" id="CHEBI:456216"/>
        <dbReference type="EC" id="5.6.2.3"/>
    </reaction>
</comment>
<dbReference type="GO" id="GO:0016887">
    <property type="term" value="F:ATP hydrolysis activity"/>
    <property type="evidence" value="ECO:0007669"/>
    <property type="project" value="RHEA"/>
</dbReference>
<comment type="cofactor">
    <cofactor evidence="1">
        <name>Mg(2+)</name>
        <dbReference type="ChEBI" id="CHEBI:18420"/>
    </cofactor>
</comment>
<keyword evidence="1" id="KW-0547">Nucleotide-binding</keyword>
<dbReference type="GO" id="GO:0006281">
    <property type="term" value="P:DNA repair"/>
    <property type="evidence" value="ECO:0007669"/>
    <property type="project" value="UniProtKB-KW"/>
</dbReference>
<dbReference type="VEuPathDB" id="VectorBase:LDEU012105"/>
<dbReference type="Proteomes" id="UP000288716">
    <property type="component" value="Unassembled WGS sequence"/>
</dbReference>
<dbReference type="PANTHER" id="PTHR47642:SF5">
    <property type="entry name" value="ATP-DEPENDENT DNA HELICASE"/>
    <property type="match status" value="1"/>
</dbReference>
<keyword evidence="1" id="KW-0233">DNA recombination</keyword>
<keyword evidence="1" id="KW-0378">Hydrolase</keyword>
<proteinExistence type="inferred from homology"/>
<comment type="similarity">
    <text evidence="1">Belongs to the helicase family.</text>
</comment>
<feature type="non-terminal residue" evidence="3">
    <location>
        <position position="1"/>
    </location>
</feature>
<dbReference type="OrthoDB" id="6415621at2759"/>